<accession>A0AAD4L1Y7</accession>
<comment type="caution">
    <text evidence="1">The sequence shown here is derived from an EMBL/GenBank/DDBJ whole genome shotgun (WGS) entry which is preliminary data.</text>
</comment>
<dbReference type="Proteomes" id="UP001201262">
    <property type="component" value="Unassembled WGS sequence"/>
</dbReference>
<proteinExistence type="predicted"/>
<dbReference type="AlphaFoldDB" id="A0AAD4L1Y7"/>
<reference evidence="1" key="1">
    <citation type="submission" date="2021-12" db="EMBL/GenBank/DDBJ databases">
        <title>Convergent genome expansion in fungi linked to evolution of root-endophyte symbiosis.</title>
        <authorList>
            <consortium name="DOE Joint Genome Institute"/>
            <person name="Ke Y.-H."/>
            <person name="Bonito G."/>
            <person name="Liao H.-L."/>
            <person name="Looney B."/>
            <person name="Rojas-Flechas A."/>
            <person name="Nash J."/>
            <person name="Hameed K."/>
            <person name="Schadt C."/>
            <person name="Martin F."/>
            <person name="Crous P.W."/>
            <person name="Miettinen O."/>
            <person name="Magnuson J.K."/>
            <person name="Labbe J."/>
            <person name="Jacobson D."/>
            <person name="Doktycz M.J."/>
            <person name="Veneault-Fourrey C."/>
            <person name="Kuo A."/>
            <person name="Mondo S."/>
            <person name="Calhoun S."/>
            <person name="Riley R."/>
            <person name="Ohm R."/>
            <person name="LaButti K."/>
            <person name="Andreopoulos B."/>
            <person name="Pangilinan J."/>
            <person name="Nolan M."/>
            <person name="Tritt A."/>
            <person name="Clum A."/>
            <person name="Lipzen A."/>
            <person name="Daum C."/>
            <person name="Barry K."/>
            <person name="Grigoriev I.V."/>
            <person name="Vilgalys R."/>
        </authorList>
    </citation>
    <scope>NUCLEOTIDE SEQUENCE</scope>
    <source>
        <strain evidence="1">PMI_201</strain>
    </source>
</reference>
<evidence type="ECO:0000313" key="1">
    <source>
        <dbReference type="EMBL" id="KAH8704055.1"/>
    </source>
</evidence>
<dbReference type="EMBL" id="JAJTJA010000002">
    <property type="protein sequence ID" value="KAH8704055.1"/>
    <property type="molecule type" value="Genomic_DNA"/>
</dbReference>
<organism evidence="1 2">
    <name type="scientific">Talaromyces proteolyticus</name>
    <dbReference type="NCBI Taxonomy" id="1131652"/>
    <lineage>
        <taxon>Eukaryota</taxon>
        <taxon>Fungi</taxon>
        <taxon>Dikarya</taxon>
        <taxon>Ascomycota</taxon>
        <taxon>Pezizomycotina</taxon>
        <taxon>Eurotiomycetes</taxon>
        <taxon>Eurotiomycetidae</taxon>
        <taxon>Eurotiales</taxon>
        <taxon>Trichocomaceae</taxon>
        <taxon>Talaromyces</taxon>
        <taxon>Talaromyces sect. Bacilispori</taxon>
    </lineage>
</organism>
<name>A0AAD4L1Y7_9EURO</name>
<sequence>MAESASFANPESLTVLSDAVNQTLIDTGRFFKTSGSIYSRAQLKTSIPASYERFQTALDNLSEQIFIAKAFLEKDYEGITAKRTAPKAEPVHPPAEDVAMSEAPPAVVDEPAEDIVQQPDLPEPPIKTEAAVVSEVIPLQTTETEQEQPDATAKIDNIKQDNTINSSNQELPVTTADDLNFDSMISTDGGNGNEFDLNFNFGNDDIGNQNFLEGTNFLPPGTAMAEGTSNNDPGPNSISSLLPGLESYAVDNNAGGDFNLELQKLEQPSVQEDMLVPGESSFDDLFLEKDHLEGEDNLLSGDGLMELGELDENWF</sequence>
<dbReference type="GeneID" id="70245544"/>
<gene>
    <name evidence="1" type="ORF">BGW36DRAFT_370494</name>
</gene>
<keyword evidence="2" id="KW-1185">Reference proteome</keyword>
<evidence type="ECO:0000313" key="2">
    <source>
        <dbReference type="Proteomes" id="UP001201262"/>
    </source>
</evidence>
<protein>
    <submittedName>
        <fullName evidence="1">Uncharacterized protein</fullName>
    </submittedName>
</protein>
<dbReference type="RefSeq" id="XP_046077073.1">
    <property type="nucleotide sequence ID" value="XM_046215257.1"/>
</dbReference>